<accession>A0A0D2DLG8</accession>
<feature type="compositionally biased region" description="Basic and acidic residues" evidence="1">
    <location>
        <begin position="674"/>
        <end position="694"/>
    </location>
</feature>
<evidence type="ECO:0000313" key="3">
    <source>
        <dbReference type="EMBL" id="KIW63247.1"/>
    </source>
</evidence>
<name>A0A0D2DLG8_9EURO</name>
<proteinExistence type="predicted"/>
<dbReference type="Proteomes" id="UP000054266">
    <property type="component" value="Unassembled WGS sequence"/>
</dbReference>
<evidence type="ECO:0000256" key="1">
    <source>
        <dbReference type="SAM" id="MobiDB-lite"/>
    </source>
</evidence>
<dbReference type="AlphaFoldDB" id="A0A0D2DLG8"/>
<evidence type="ECO:0000256" key="2">
    <source>
        <dbReference type="SAM" id="Phobius"/>
    </source>
</evidence>
<gene>
    <name evidence="3" type="ORF">PV04_10109</name>
</gene>
<keyword evidence="4" id="KW-1185">Reference proteome</keyword>
<evidence type="ECO:0000313" key="4">
    <source>
        <dbReference type="Proteomes" id="UP000054266"/>
    </source>
</evidence>
<dbReference type="EMBL" id="KN846962">
    <property type="protein sequence ID" value="KIW63247.1"/>
    <property type="molecule type" value="Genomic_DNA"/>
</dbReference>
<sequence>MAADSIDIAVTVGTWVAVGSALIALVGIISPYLVLKATRSDRYQALEGVDSGVPGYVKDRWRLTRSIRFRAVRVPILTAPPSQRGGPRLKNGVAGPSEQPLLPISQTGWVNIARLTNHYVEDVKFGDTLVIRQREAWFPMHRFFILGVGLRGRYGHRDDRGERMTVETTARLVTEEPDQTGEELWRRSTTAGKLYGTTGTIWWRQSLNSNETRFDETYFAPHPDPISQADVADATPIDELFWLAIGCLPVRYERDIISVVYDLTYRSRRPIRSTQGADRTAADGTVSFKARSSLDARHYEWAASMAAAGVTPENVYYLDMDRGTTQHGSATRLSASDLERMAFGVLKLRVSSQGFLLPADKRISIFFDHMRPYHLQGSDGDSMDRLFSISFQIEEVSERTLRSLQENIRRRQNSRFSRERALLCSELDSELLTKLGTMGSGLRAVAVLSLVNRQFFDTIIGNLMTMNDDQVIDIQVMPGKVQFQGVEYNLQIETSGIGPIVASNPVNQAVQPAHQQAHQQAPQDIELGNLGDTTRNKVILTLLWACVRIVAVENNLDSKPLLALVSRMANIVHVSSRTIAPIIHTRIREQDNPRQPSTQGGGDHGDDGVAGGESGGAGEAHNQKVHARGKFKAKEPRVTRGHGMQVRRHVAPQADPNASSETDHVIYSGSSSPERARGGREKGVRVPRKEEVDK</sequence>
<organism evidence="3 4">
    <name type="scientific">Phialophora macrospora</name>
    <dbReference type="NCBI Taxonomy" id="1851006"/>
    <lineage>
        <taxon>Eukaryota</taxon>
        <taxon>Fungi</taxon>
        <taxon>Dikarya</taxon>
        <taxon>Ascomycota</taxon>
        <taxon>Pezizomycotina</taxon>
        <taxon>Eurotiomycetes</taxon>
        <taxon>Chaetothyriomycetidae</taxon>
        <taxon>Chaetothyriales</taxon>
        <taxon>Herpotrichiellaceae</taxon>
        <taxon>Phialophora</taxon>
    </lineage>
</organism>
<feature type="compositionally biased region" description="Gly residues" evidence="1">
    <location>
        <begin position="608"/>
        <end position="618"/>
    </location>
</feature>
<feature type="transmembrane region" description="Helical" evidence="2">
    <location>
        <begin position="12"/>
        <end position="35"/>
    </location>
</feature>
<dbReference type="HOGENOM" id="CLU_396891_0_0_1"/>
<keyword evidence="2" id="KW-1133">Transmembrane helix</keyword>
<protein>
    <submittedName>
        <fullName evidence="3">Uncharacterized protein</fullName>
    </submittedName>
</protein>
<keyword evidence="2" id="KW-0812">Transmembrane</keyword>
<keyword evidence="2" id="KW-0472">Membrane</keyword>
<feature type="region of interest" description="Disordered" evidence="1">
    <location>
        <begin position="583"/>
        <end position="694"/>
    </location>
</feature>
<reference evidence="3 4" key="1">
    <citation type="submission" date="2015-01" db="EMBL/GenBank/DDBJ databases">
        <title>The Genome Sequence of Capronia semiimmersa CBS27337.</title>
        <authorList>
            <consortium name="The Broad Institute Genomics Platform"/>
            <person name="Cuomo C."/>
            <person name="de Hoog S."/>
            <person name="Gorbushina A."/>
            <person name="Stielow B."/>
            <person name="Teixiera M."/>
            <person name="Abouelleil A."/>
            <person name="Chapman S.B."/>
            <person name="Priest M."/>
            <person name="Young S.K."/>
            <person name="Wortman J."/>
            <person name="Nusbaum C."/>
            <person name="Birren B."/>
        </authorList>
    </citation>
    <scope>NUCLEOTIDE SEQUENCE [LARGE SCALE GENOMIC DNA]</scope>
    <source>
        <strain evidence="3 4">CBS 27337</strain>
    </source>
</reference>